<proteinExistence type="predicted"/>
<accession>A0A9P6VJV0</accession>
<dbReference type="Proteomes" id="UP000785200">
    <property type="component" value="Unassembled WGS sequence"/>
</dbReference>
<organism evidence="2 3">
    <name type="scientific">Hyphodiscus hymeniophilus</name>
    <dbReference type="NCBI Taxonomy" id="353542"/>
    <lineage>
        <taxon>Eukaryota</taxon>
        <taxon>Fungi</taxon>
        <taxon>Dikarya</taxon>
        <taxon>Ascomycota</taxon>
        <taxon>Pezizomycotina</taxon>
        <taxon>Leotiomycetes</taxon>
        <taxon>Helotiales</taxon>
        <taxon>Hyphodiscaceae</taxon>
        <taxon>Hyphodiscus</taxon>
    </lineage>
</organism>
<dbReference type="OrthoDB" id="10254945at2759"/>
<reference evidence="2" key="1">
    <citation type="submission" date="2019-07" db="EMBL/GenBank/DDBJ databases">
        <title>Hyphodiscus hymeniophilus genome sequencing and assembly.</title>
        <authorList>
            <person name="Kramer G."/>
            <person name="Nodwell J."/>
        </authorList>
    </citation>
    <scope>NUCLEOTIDE SEQUENCE</scope>
    <source>
        <strain evidence="2">ATCC 34498</strain>
    </source>
</reference>
<name>A0A9P6VJV0_9HELO</name>
<keyword evidence="3" id="KW-1185">Reference proteome</keyword>
<evidence type="ECO:0000313" key="2">
    <source>
        <dbReference type="EMBL" id="KAG0649295.1"/>
    </source>
</evidence>
<gene>
    <name evidence="2" type="ORF">D0Z07_4349</name>
</gene>
<dbReference type="EMBL" id="VNKQ01000008">
    <property type="protein sequence ID" value="KAG0649295.1"/>
    <property type="molecule type" value="Genomic_DNA"/>
</dbReference>
<sequence>MAPVIQSKGPKEWNLLELRLAKAIGMICLRIHPIAMKANWDTDVGKVKEPDLNINGKRQPLLKIFGYEHWQVNPEELEVLKPSIQLASNLVRVGMPYIASFLPSRKEMFNDGELLDRNGLRKNLCPTEITLKNNPNKKEVAAALESLENLDISIKWQINNEMFAVSGQSTDSDSRALGWMGITRLTDEPRPWGPISDEMLVGADAVSMSLGLDRRPLIIGIMGEYVKTIKNSPKNSEQRLRATFMAGITMAHEVGHAMFHQDFRSYNPPSLEEPYVGKDCSAELGIAFIKWIFDGFHPNPASLRGHKLTDYTAHLEWTEHYDTDIDRRPLYKTLYSISVPWIEEKLTQGWWDSLPSARHLIEFSSKAKKALKPIISSASVDTATARMPEWVYSWVTGNASWNNDFSLRKRGYRHGEKVEGLTEEEIAWVKANQPLTRYDANIASKSPEEQAQIQRRARLIGLDDSEDEEEEVFMGGSGARQASFGFAPAAPNDIVVLDSNDGILEKNFSNGNHTMPLTDIVVRYLPEEEASTKRTRDGDQDQNGVSIKRAKLHSRSTEADKFLDRSSAFALATTMTRIEIHNMCMARKIPGFAQVQPTEDWQQSHPNFEDDPEDFQVPLALSNDMIEAAVIHLFPNDVDAQIQLKEASLDTVSNWGWPQIRQFCETNGLEYEGAAGGAEVRNIVSKFKRDEIEDLRLRSVQFSSLPHDPVVAANNPVDWTLRDLQDFCTEHNLPTTGTLTSMRIRVKRWQHQKSHGSFPRRTQLHRLDGKGFEIYTFRAHLGASTVGALKSALYIAGDFPPEAVLTLFFRDQYYHALQEDLPLLAYNTPTPDWTTLRLKVASKWKPAPGSTLATAIDVDARQKAKFSTPFLPPGGEVPSAALHFPVITYGSEPTPADIIAAARADPRTKREADVILKGANPTFSELLSSVGMRAPRLDQMLLAGGKFQRKAGEEAGLILSQSGMEIFEEVEDYEDEKEEMKRRLQAVMESKTGEKVMEGGGKRKRDPLEGYPPLGASHMADLLYATSKKLKRGRDSDAEY</sequence>
<dbReference type="AlphaFoldDB" id="A0A9P6VJV0"/>
<feature type="compositionally biased region" description="Basic and acidic residues" evidence="1">
    <location>
        <begin position="991"/>
        <end position="1001"/>
    </location>
</feature>
<evidence type="ECO:0000256" key="1">
    <source>
        <dbReference type="SAM" id="MobiDB-lite"/>
    </source>
</evidence>
<feature type="region of interest" description="Disordered" evidence="1">
    <location>
        <begin position="989"/>
        <end position="1014"/>
    </location>
</feature>
<protein>
    <submittedName>
        <fullName evidence="2">Uncharacterized protein</fullName>
    </submittedName>
</protein>
<evidence type="ECO:0000313" key="3">
    <source>
        <dbReference type="Proteomes" id="UP000785200"/>
    </source>
</evidence>
<comment type="caution">
    <text evidence="2">The sequence shown here is derived from an EMBL/GenBank/DDBJ whole genome shotgun (WGS) entry which is preliminary data.</text>
</comment>